<keyword evidence="1" id="KW-0812">Transmembrane</keyword>
<accession>A0A8J8NFE9</accession>
<sequence length="193" mass="22550">MRTQSIRTLQYQLNMSLNPHLYMLSRTLRNRPAAQLLAIRGGGGHFHRPDPKLGKPYQQTRVVALEDINTVLYHDFSPEYHMHLHSPFIQQSKQGWSLIFLYFAFILFPCWCFGAYLHKQAGSMLFPSVRPGKDHAHMGGRLIGHLKANNYENKDDSLGRKTGAFYKNFCRQSMEYEMKPNFVRRLETHGFKF</sequence>
<keyword evidence="1" id="KW-0472">Membrane</keyword>
<proteinExistence type="predicted"/>
<comment type="caution">
    <text evidence="2">The sequence shown here is derived from an EMBL/GenBank/DDBJ whole genome shotgun (WGS) entry which is preliminary data.</text>
</comment>
<evidence type="ECO:0000313" key="2">
    <source>
        <dbReference type="EMBL" id="TNV74287.1"/>
    </source>
</evidence>
<dbReference type="OrthoDB" id="10348124at2759"/>
<organism evidence="2 3">
    <name type="scientific">Halteria grandinella</name>
    <dbReference type="NCBI Taxonomy" id="5974"/>
    <lineage>
        <taxon>Eukaryota</taxon>
        <taxon>Sar</taxon>
        <taxon>Alveolata</taxon>
        <taxon>Ciliophora</taxon>
        <taxon>Intramacronucleata</taxon>
        <taxon>Spirotrichea</taxon>
        <taxon>Stichotrichia</taxon>
        <taxon>Sporadotrichida</taxon>
        <taxon>Halteriidae</taxon>
        <taxon>Halteria</taxon>
    </lineage>
</organism>
<feature type="transmembrane region" description="Helical" evidence="1">
    <location>
        <begin position="96"/>
        <end position="117"/>
    </location>
</feature>
<name>A0A8J8NFE9_HALGN</name>
<keyword evidence="3" id="KW-1185">Reference proteome</keyword>
<evidence type="ECO:0000256" key="1">
    <source>
        <dbReference type="SAM" id="Phobius"/>
    </source>
</evidence>
<dbReference type="EMBL" id="RRYP01017186">
    <property type="protein sequence ID" value="TNV74287.1"/>
    <property type="molecule type" value="Genomic_DNA"/>
</dbReference>
<keyword evidence="1" id="KW-1133">Transmembrane helix</keyword>
<reference evidence="2" key="1">
    <citation type="submission" date="2019-06" db="EMBL/GenBank/DDBJ databases">
        <authorList>
            <person name="Zheng W."/>
        </authorList>
    </citation>
    <scope>NUCLEOTIDE SEQUENCE</scope>
    <source>
        <strain evidence="2">QDHG01</strain>
    </source>
</reference>
<dbReference type="AlphaFoldDB" id="A0A8J8NFE9"/>
<gene>
    <name evidence="2" type="ORF">FGO68_gene13244</name>
</gene>
<dbReference type="Proteomes" id="UP000785679">
    <property type="component" value="Unassembled WGS sequence"/>
</dbReference>
<protein>
    <submittedName>
        <fullName evidence="2">Uncharacterized protein</fullName>
    </submittedName>
</protein>
<evidence type="ECO:0000313" key="3">
    <source>
        <dbReference type="Proteomes" id="UP000785679"/>
    </source>
</evidence>